<dbReference type="Proteomes" id="UP000823046">
    <property type="component" value="Unassembled WGS sequence"/>
</dbReference>
<organism evidence="2 3">
    <name type="scientific">Cardiosporidium cionae</name>
    <dbReference type="NCBI Taxonomy" id="476202"/>
    <lineage>
        <taxon>Eukaryota</taxon>
        <taxon>Sar</taxon>
        <taxon>Alveolata</taxon>
        <taxon>Apicomplexa</taxon>
        <taxon>Aconoidasida</taxon>
        <taxon>Nephromycida</taxon>
        <taxon>Cardiosporidium</taxon>
    </lineage>
</organism>
<evidence type="ECO:0000256" key="1">
    <source>
        <dbReference type="SAM" id="Phobius"/>
    </source>
</evidence>
<accession>A0ABQ7J7D1</accession>
<keyword evidence="1" id="KW-1133">Transmembrane helix</keyword>
<protein>
    <submittedName>
        <fullName evidence="2">Uncharacterized protein</fullName>
    </submittedName>
</protein>
<gene>
    <name evidence="2" type="ORF">IE077_004174</name>
</gene>
<evidence type="ECO:0000313" key="3">
    <source>
        <dbReference type="Proteomes" id="UP000823046"/>
    </source>
</evidence>
<evidence type="ECO:0000313" key="2">
    <source>
        <dbReference type="EMBL" id="KAF8819610.1"/>
    </source>
</evidence>
<keyword evidence="1" id="KW-0812">Transmembrane</keyword>
<name>A0ABQ7J7D1_9APIC</name>
<proteinExistence type="predicted"/>
<keyword evidence="3" id="KW-1185">Reference proteome</keyword>
<comment type="caution">
    <text evidence="2">The sequence shown here is derived from an EMBL/GenBank/DDBJ whole genome shotgun (WGS) entry which is preliminary data.</text>
</comment>
<reference evidence="2 3" key="1">
    <citation type="journal article" date="2020" name="bioRxiv">
        <title>Metabolic contributions of an alphaproteobacterial endosymbiont in the apicomplexan Cardiosporidium cionae.</title>
        <authorList>
            <person name="Hunter E.S."/>
            <person name="Paight C.J."/>
            <person name="Lane C.E."/>
        </authorList>
    </citation>
    <scope>NUCLEOTIDE SEQUENCE [LARGE SCALE GENOMIC DNA]</scope>
    <source>
        <strain evidence="2">ESH_2018</strain>
    </source>
</reference>
<dbReference type="EMBL" id="JADAQX010000675">
    <property type="protein sequence ID" value="KAF8819610.1"/>
    <property type="molecule type" value="Genomic_DNA"/>
</dbReference>
<feature type="transmembrane region" description="Helical" evidence="1">
    <location>
        <begin position="105"/>
        <end position="128"/>
    </location>
</feature>
<keyword evidence="1" id="KW-0472">Membrane</keyword>
<sequence>MTLLSLTRRRLSGNHIFLGTYRDFNGWKLNPPAHLRSCILPLGQRESSLPPSTTLRHLRGSGLHGPENVDVLRLTLWNRLKSKRPQREVPTTFEMQEWSKLEVSCVWFTWAFLLFYVSMSSYGSNYAAHHGHMPWLPPRTDDSKGEGPMFWFLE</sequence>